<name>A0AAF0UFV6_SOLVR</name>
<dbReference type="PROSITE" id="PS50181">
    <property type="entry name" value="FBOX"/>
    <property type="match status" value="1"/>
</dbReference>
<protein>
    <recommendedName>
        <fullName evidence="1">F-box domain-containing protein</fullName>
    </recommendedName>
</protein>
<evidence type="ECO:0000313" key="3">
    <source>
        <dbReference type="Proteomes" id="UP001234989"/>
    </source>
</evidence>
<dbReference type="SMART" id="SM00256">
    <property type="entry name" value="FBOX"/>
    <property type="match status" value="1"/>
</dbReference>
<accession>A0AAF0UFV6</accession>
<organism evidence="2 3">
    <name type="scientific">Solanum verrucosum</name>
    <dbReference type="NCBI Taxonomy" id="315347"/>
    <lineage>
        <taxon>Eukaryota</taxon>
        <taxon>Viridiplantae</taxon>
        <taxon>Streptophyta</taxon>
        <taxon>Embryophyta</taxon>
        <taxon>Tracheophyta</taxon>
        <taxon>Spermatophyta</taxon>
        <taxon>Magnoliopsida</taxon>
        <taxon>eudicotyledons</taxon>
        <taxon>Gunneridae</taxon>
        <taxon>Pentapetalae</taxon>
        <taxon>asterids</taxon>
        <taxon>lamiids</taxon>
        <taxon>Solanales</taxon>
        <taxon>Solanaceae</taxon>
        <taxon>Solanoideae</taxon>
        <taxon>Solaneae</taxon>
        <taxon>Solanum</taxon>
    </lineage>
</organism>
<evidence type="ECO:0000259" key="1">
    <source>
        <dbReference type="PROSITE" id="PS50181"/>
    </source>
</evidence>
<feature type="domain" description="F-box" evidence="1">
    <location>
        <begin position="17"/>
        <end position="63"/>
    </location>
</feature>
<dbReference type="Pfam" id="PF00646">
    <property type="entry name" value="F-box"/>
    <property type="match status" value="1"/>
</dbReference>
<dbReference type="SUPFAM" id="SSF81383">
    <property type="entry name" value="F-box domain"/>
    <property type="match status" value="1"/>
</dbReference>
<reference evidence="2" key="1">
    <citation type="submission" date="2023-08" db="EMBL/GenBank/DDBJ databases">
        <title>A de novo genome assembly of Solanum verrucosum Schlechtendal, a Mexican diploid species geographically isolated from the other diploid A-genome species in potato relatives.</title>
        <authorList>
            <person name="Hosaka K."/>
        </authorList>
    </citation>
    <scope>NUCLEOTIDE SEQUENCE</scope>
    <source>
        <tissue evidence="2">Young leaves</tissue>
    </source>
</reference>
<dbReference type="InterPro" id="IPR036047">
    <property type="entry name" value="F-box-like_dom_sf"/>
</dbReference>
<dbReference type="InterPro" id="IPR001810">
    <property type="entry name" value="F-box_dom"/>
</dbReference>
<dbReference type="AlphaFoldDB" id="A0AAF0UFV6"/>
<gene>
    <name evidence="2" type="ORF">MTR67_038443</name>
</gene>
<feature type="non-terminal residue" evidence="2">
    <location>
        <position position="1"/>
    </location>
</feature>
<evidence type="ECO:0000313" key="2">
    <source>
        <dbReference type="EMBL" id="WMV45058.1"/>
    </source>
</evidence>
<proteinExistence type="predicted"/>
<sequence>KHTSSAPFSSTSIQDSSFELPFLPANLINKILLKLSGRSLVKFKRVSKSWLDLIFSPKFVKSHLNITANNKGYTCHRLMLEFNSPKYLKGCFVSSSLYDNVMREEITLPING</sequence>
<keyword evidence="3" id="KW-1185">Reference proteome</keyword>
<dbReference type="EMBL" id="CP133620">
    <property type="protein sequence ID" value="WMV45058.1"/>
    <property type="molecule type" value="Genomic_DNA"/>
</dbReference>
<dbReference type="Gene3D" id="1.20.1280.50">
    <property type="match status" value="1"/>
</dbReference>
<dbReference type="Proteomes" id="UP001234989">
    <property type="component" value="Chromosome 9"/>
</dbReference>